<organism evidence="1 2">
    <name type="scientific">Brassica cretica</name>
    <name type="common">Mustard</name>
    <dbReference type="NCBI Taxonomy" id="69181"/>
    <lineage>
        <taxon>Eukaryota</taxon>
        <taxon>Viridiplantae</taxon>
        <taxon>Streptophyta</taxon>
        <taxon>Embryophyta</taxon>
        <taxon>Tracheophyta</taxon>
        <taxon>Spermatophyta</taxon>
        <taxon>Magnoliopsida</taxon>
        <taxon>eudicotyledons</taxon>
        <taxon>Gunneridae</taxon>
        <taxon>Pentapetalae</taxon>
        <taxon>rosids</taxon>
        <taxon>malvids</taxon>
        <taxon>Brassicales</taxon>
        <taxon>Brassicaceae</taxon>
        <taxon>Brassiceae</taxon>
        <taxon>Brassica</taxon>
    </lineage>
</organism>
<accession>A0A8S9MYJ9</accession>
<sequence>MFRSETSDLYTELTIERFLKLIRSVNVKPDHHRSEAPEPKVNDTGEVEFPRLLTKPSSSGRFADHLTVTAHRISNGNSRDELLLTLRV</sequence>
<gene>
    <name evidence="1" type="ORF">F2Q69_00053629</name>
</gene>
<dbReference type="EMBL" id="QGKX02002183">
    <property type="protein sequence ID" value="KAF3488211.1"/>
    <property type="molecule type" value="Genomic_DNA"/>
</dbReference>
<comment type="caution">
    <text evidence="1">The sequence shown here is derived from an EMBL/GenBank/DDBJ whole genome shotgun (WGS) entry which is preliminary data.</text>
</comment>
<dbReference type="AlphaFoldDB" id="A0A8S9MYJ9"/>
<reference evidence="1" key="1">
    <citation type="submission" date="2019-12" db="EMBL/GenBank/DDBJ databases">
        <title>Genome sequencing and annotation of Brassica cretica.</title>
        <authorList>
            <person name="Studholme D.J."/>
            <person name="Sarris P."/>
        </authorList>
    </citation>
    <scope>NUCLEOTIDE SEQUENCE</scope>
    <source>
        <strain evidence="1">PFS-109/04</strain>
        <tissue evidence="1">Leaf</tissue>
    </source>
</reference>
<protein>
    <submittedName>
        <fullName evidence="1">Uncharacterized protein</fullName>
    </submittedName>
</protein>
<dbReference type="Proteomes" id="UP000712600">
    <property type="component" value="Unassembled WGS sequence"/>
</dbReference>
<name>A0A8S9MYJ9_BRACR</name>
<evidence type="ECO:0000313" key="2">
    <source>
        <dbReference type="Proteomes" id="UP000712600"/>
    </source>
</evidence>
<evidence type="ECO:0000313" key="1">
    <source>
        <dbReference type="EMBL" id="KAF3488211.1"/>
    </source>
</evidence>
<proteinExistence type="predicted"/>